<comment type="caution">
    <text evidence="1">The sequence shown here is derived from an EMBL/GenBank/DDBJ whole genome shotgun (WGS) entry which is preliminary data.</text>
</comment>
<name>A0ACC0AS05_CATRO</name>
<evidence type="ECO:0000313" key="2">
    <source>
        <dbReference type="Proteomes" id="UP001060085"/>
    </source>
</evidence>
<reference evidence="2" key="1">
    <citation type="journal article" date="2023" name="Nat. Plants">
        <title>Single-cell RNA sequencing provides a high-resolution roadmap for understanding the multicellular compartmentation of specialized metabolism.</title>
        <authorList>
            <person name="Sun S."/>
            <person name="Shen X."/>
            <person name="Li Y."/>
            <person name="Li Y."/>
            <person name="Wang S."/>
            <person name="Li R."/>
            <person name="Zhang H."/>
            <person name="Shen G."/>
            <person name="Guo B."/>
            <person name="Wei J."/>
            <person name="Xu J."/>
            <person name="St-Pierre B."/>
            <person name="Chen S."/>
            <person name="Sun C."/>
        </authorList>
    </citation>
    <scope>NUCLEOTIDE SEQUENCE [LARGE SCALE GENOMIC DNA]</scope>
</reference>
<organism evidence="1 2">
    <name type="scientific">Catharanthus roseus</name>
    <name type="common">Madagascar periwinkle</name>
    <name type="synonym">Vinca rosea</name>
    <dbReference type="NCBI Taxonomy" id="4058"/>
    <lineage>
        <taxon>Eukaryota</taxon>
        <taxon>Viridiplantae</taxon>
        <taxon>Streptophyta</taxon>
        <taxon>Embryophyta</taxon>
        <taxon>Tracheophyta</taxon>
        <taxon>Spermatophyta</taxon>
        <taxon>Magnoliopsida</taxon>
        <taxon>eudicotyledons</taxon>
        <taxon>Gunneridae</taxon>
        <taxon>Pentapetalae</taxon>
        <taxon>asterids</taxon>
        <taxon>lamiids</taxon>
        <taxon>Gentianales</taxon>
        <taxon>Apocynaceae</taxon>
        <taxon>Rauvolfioideae</taxon>
        <taxon>Vinceae</taxon>
        <taxon>Catharanthinae</taxon>
        <taxon>Catharanthus</taxon>
    </lineage>
</organism>
<protein>
    <submittedName>
        <fullName evidence="1">Uncharacterized protein</fullName>
    </submittedName>
</protein>
<sequence length="349" mass="39131">MHKPPNPFTGPKTPCPHTQDRPWLLLDSPVQHPHRFVWQNLATIETPRRCLTKCFKEICSPGHQFLQPHNQANLSHQTLFFFTKMSALDGLRPVNFIFAGLVKACAGLSCVKLGQQVHAQFVLFLDCFDIRIFAECKKSKAVEMFKRLKEENLYAWTALISRLVQRVGILDPFILSSIPVAAANLAALELGKQQCTSGYVSKCSDVSAAKKILFSMWKRDVVSWTSIIMGIAQHGQAREALSIYDDMILADHVGLLDKGRDIFKSLINKYGLNPSLQHYTCLFDLYARLGNLDEAEDLFNTMPFKPDEAAWASLLSACKQHGNTKMGIRIADNLLSLGPKEPSTCILLL</sequence>
<dbReference type="EMBL" id="CM044705">
    <property type="protein sequence ID" value="KAI5663670.1"/>
    <property type="molecule type" value="Genomic_DNA"/>
</dbReference>
<dbReference type="Proteomes" id="UP001060085">
    <property type="component" value="Linkage Group LG05"/>
</dbReference>
<accession>A0ACC0AS05</accession>
<evidence type="ECO:0000313" key="1">
    <source>
        <dbReference type="EMBL" id="KAI5663670.1"/>
    </source>
</evidence>
<proteinExistence type="predicted"/>
<gene>
    <name evidence="1" type="ORF">M9H77_22993</name>
</gene>
<keyword evidence="2" id="KW-1185">Reference proteome</keyword>